<feature type="transmembrane region" description="Helical" evidence="5">
    <location>
        <begin position="166"/>
        <end position="185"/>
    </location>
</feature>
<dbReference type="PRINTS" id="PR01035">
    <property type="entry name" value="TCRTETA"/>
</dbReference>
<evidence type="ECO:0000313" key="8">
    <source>
        <dbReference type="Proteomes" id="UP001149411"/>
    </source>
</evidence>
<dbReference type="AlphaFoldDB" id="A0A9Q4GGM6"/>
<feature type="transmembrane region" description="Helical" evidence="5">
    <location>
        <begin position="246"/>
        <end position="264"/>
    </location>
</feature>
<feature type="transmembrane region" description="Helical" evidence="5">
    <location>
        <begin position="276"/>
        <end position="296"/>
    </location>
</feature>
<feature type="domain" description="Major facilitator superfamily (MFS) profile" evidence="6">
    <location>
        <begin position="208"/>
        <end position="389"/>
    </location>
</feature>
<comment type="caution">
    <text evidence="7">The sequence shown here is derived from an EMBL/GenBank/DDBJ whole genome shotgun (WGS) entry which is preliminary data.</text>
</comment>
<keyword evidence="3 5" id="KW-1133">Transmembrane helix</keyword>
<reference evidence="7" key="1">
    <citation type="submission" date="2022-09" db="EMBL/GenBank/DDBJ databases">
        <title>Haloadaptaus new haloarchaeum isolated from saline soil.</title>
        <authorList>
            <person name="Duran-Viseras A."/>
            <person name="Sanchez-Porro C."/>
            <person name="Ventosa A."/>
        </authorList>
    </citation>
    <scope>NUCLEOTIDE SEQUENCE</scope>
    <source>
        <strain evidence="7">F3-133</strain>
    </source>
</reference>
<evidence type="ECO:0000256" key="3">
    <source>
        <dbReference type="ARBA" id="ARBA00022989"/>
    </source>
</evidence>
<dbReference type="Pfam" id="PF07690">
    <property type="entry name" value="MFS_1"/>
    <property type="match status" value="1"/>
</dbReference>
<accession>A0A9Q4GGM6</accession>
<proteinExistence type="predicted"/>
<dbReference type="Gene3D" id="1.20.1250.20">
    <property type="entry name" value="MFS general substrate transporter like domains"/>
    <property type="match status" value="2"/>
</dbReference>
<protein>
    <submittedName>
        <fullName evidence="7">MFS transporter</fullName>
    </submittedName>
</protein>
<feature type="transmembrane region" description="Helical" evidence="5">
    <location>
        <begin position="12"/>
        <end position="31"/>
    </location>
</feature>
<feature type="transmembrane region" description="Helical" evidence="5">
    <location>
        <begin position="302"/>
        <end position="321"/>
    </location>
</feature>
<feature type="transmembrane region" description="Helical" evidence="5">
    <location>
        <begin position="333"/>
        <end position="355"/>
    </location>
</feature>
<dbReference type="InterPro" id="IPR036259">
    <property type="entry name" value="MFS_trans_sf"/>
</dbReference>
<dbReference type="InterPro" id="IPR020846">
    <property type="entry name" value="MFS_dom"/>
</dbReference>
<name>A0A9Q4GGM6_9EURY</name>
<evidence type="ECO:0000256" key="2">
    <source>
        <dbReference type="ARBA" id="ARBA00022692"/>
    </source>
</evidence>
<dbReference type="PROSITE" id="PS50850">
    <property type="entry name" value="MFS"/>
    <property type="match status" value="1"/>
</dbReference>
<dbReference type="PANTHER" id="PTHR23521:SF2">
    <property type="entry name" value="TRANSPORTER MFS SUPERFAMILY"/>
    <property type="match status" value="1"/>
</dbReference>
<gene>
    <name evidence="7" type="ORF">EGH25_00855</name>
</gene>
<sequence>MLVGEDRDRLALSATVFVVLFAQILLYPGIADLVGALGAPPSLNAGAVFVATEFVAYVVFAPIWGAVSDSYGRRVPFVVLASAVACTAYVAIALSSLANLPFGAVLGIRFVQGAATVGSFSLALTTLMDLGGGHGRNMGAAGVAIGAGVGFGAPVGGFVYETGTLTPLYLASALLGIAAVLAFTVEDRVPTGERGIRRAVRRLSDTPAVAVPYAFGFVDRLTAGFFALVGTFYFRETFVLGPAETGVTLAFFFAPFALLQYPLGRLSDRVGRVPPVVVGSLVYGVAVFLVVLTPTLTEARAAMLAVGVLGALVAPATMALVTDLSPEDGRGAAMAGFNVAGSLGFLAGVVGGTALVEAYGYTVAFGVVGGAEVVIAVLALPFLLRLDVD</sequence>
<keyword evidence="2 5" id="KW-0812">Transmembrane</keyword>
<dbReference type="InterPro" id="IPR011701">
    <property type="entry name" value="MFS"/>
</dbReference>
<feature type="transmembrane region" description="Helical" evidence="5">
    <location>
        <begin position="43"/>
        <end position="65"/>
    </location>
</feature>
<feature type="transmembrane region" description="Helical" evidence="5">
    <location>
        <begin position="206"/>
        <end position="234"/>
    </location>
</feature>
<dbReference type="RefSeq" id="WP_266085444.1">
    <property type="nucleotide sequence ID" value="NZ_RKLV01000001.1"/>
</dbReference>
<feature type="transmembrane region" description="Helical" evidence="5">
    <location>
        <begin position="110"/>
        <end position="128"/>
    </location>
</feature>
<dbReference type="GO" id="GO:0005886">
    <property type="term" value="C:plasma membrane"/>
    <property type="evidence" value="ECO:0007669"/>
    <property type="project" value="TreeGrafter"/>
</dbReference>
<feature type="transmembrane region" description="Helical" evidence="5">
    <location>
        <begin position="140"/>
        <end position="160"/>
    </location>
</feature>
<dbReference type="GO" id="GO:0022857">
    <property type="term" value="F:transmembrane transporter activity"/>
    <property type="evidence" value="ECO:0007669"/>
    <property type="project" value="InterPro"/>
</dbReference>
<feature type="transmembrane region" description="Helical" evidence="5">
    <location>
        <begin position="77"/>
        <end position="98"/>
    </location>
</feature>
<dbReference type="PANTHER" id="PTHR23521">
    <property type="entry name" value="TRANSPORTER MFS SUPERFAMILY"/>
    <property type="match status" value="1"/>
</dbReference>
<organism evidence="7 8">
    <name type="scientific">Halorutilus salinus</name>
    <dbReference type="NCBI Taxonomy" id="2487751"/>
    <lineage>
        <taxon>Archaea</taxon>
        <taxon>Methanobacteriati</taxon>
        <taxon>Methanobacteriota</taxon>
        <taxon>Stenosarchaea group</taxon>
        <taxon>Halobacteria</taxon>
        <taxon>Halorutilales</taxon>
        <taxon>Halorutilaceae</taxon>
        <taxon>Halorutilus</taxon>
    </lineage>
</organism>
<evidence type="ECO:0000256" key="1">
    <source>
        <dbReference type="ARBA" id="ARBA00004141"/>
    </source>
</evidence>
<dbReference type="EMBL" id="RKLV01000001">
    <property type="protein sequence ID" value="MCX2817910.1"/>
    <property type="molecule type" value="Genomic_DNA"/>
</dbReference>
<keyword evidence="4 5" id="KW-0472">Membrane</keyword>
<evidence type="ECO:0000256" key="5">
    <source>
        <dbReference type="SAM" id="Phobius"/>
    </source>
</evidence>
<evidence type="ECO:0000259" key="6">
    <source>
        <dbReference type="PROSITE" id="PS50850"/>
    </source>
</evidence>
<feature type="transmembrane region" description="Helical" evidence="5">
    <location>
        <begin position="361"/>
        <end position="384"/>
    </location>
</feature>
<comment type="subcellular location">
    <subcellularLocation>
        <location evidence="1">Membrane</location>
        <topology evidence="1">Multi-pass membrane protein</topology>
    </subcellularLocation>
</comment>
<dbReference type="InterPro" id="IPR001958">
    <property type="entry name" value="Tet-R_TetA/multi-R_MdtG-like"/>
</dbReference>
<keyword evidence="8" id="KW-1185">Reference proteome</keyword>
<evidence type="ECO:0000313" key="7">
    <source>
        <dbReference type="EMBL" id="MCX2817910.1"/>
    </source>
</evidence>
<dbReference type="Proteomes" id="UP001149411">
    <property type="component" value="Unassembled WGS sequence"/>
</dbReference>
<evidence type="ECO:0000256" key="4">
    <source>
        <dbReference type="ARBA" id="ARBA00023136"/>
    </source>
</evidence>
<dbReference type="SUPFAM" id="SSF103473">
    <property type="entry name" value="MFS general substrate transporter"/>
    <property type="match status" value="1"/>
</dbReference>